<keyword evidence="4" id="KW-1185">Reference proteome</keyword>
<evidence type="ECO:0000313" key="3">
    <source>
        <dbReference type="EMBL" id="TCT03759.1"/>
    </source>
</evidence>
<dbReference type="InterPro" id="IPR002625">
    <property type="entry name" value="Smr_dom"/>
</dbReference>
<evidence type="ECO:0000259" key="2">
    <source>
        <dbReference type="PROSITE" id="PS50828"/>
    </source>
</evidence>
<dbReference type="OrthoDB" id="9808881at2"/>
<dbReference type="SMART" id="SM00463">
    <property type="entry name" value="SMR"/>
    <property type="match status" value="1"/>
</dbReference>
<dbReference type="InterPro" id="IPR036063">
    <property type="entry name" value="Smr_dom_sf"/>
</dbReference>
<feature type="compositionally biased region" description="Low complexity" evidence="1">
    <location>
        <begin position="29"/>
        <end position="44"/>
    </location>
</feature>
<feature type="domain" description="Smr" evidence="2">
    <location>
        <begin position="139"/>
        <end position="220"/>
    </location>
</feature>
<proteinExistence type="predicted"/>
<dbReference type="PANTHER" id="PTHR35562:SF2">
    <property type="entry name" value="DNA ENDONUCLEASE SMRA-RELATED"/>
    <property type="match status" value="1"/>
</dbReference>
<dbReference type="SUPFAM" id="SSF160443">
    <property type="entry name" value="SMR domain-like"/>
    <property type="match status" value="1"/>
</dbReference>
<evidence type="ECO:0000313" key="4">
    <source>
        <dbReference type="Proteomes" id="UP000295525"/>
    </source>
</evidence>
<keyword evidence="3" id="KW-0540">Nuclease</keyword>
<sequence length="221" mass="23823">MRATKGGLADLKRLRQKAAAAPEPPASRTAHQPPTTPALQAPAPDAEDQRVFRQAVKGAARLHGSQRAILPPVPTAPVAQLRQRRQAAIGAQHAPATPVSDLYTSARQAQDESEFVRAGSGPDLLKGLKRGKWPIGATLDLHGATLDEARERLDQFLQSCLTHHLRCVCVVHGKGHGSKNGTPVLKESVRRWLTQLAYVQAYAECREQDGGSGAVQVLLRQ</sequence>
<gene>
    <name evidence="3" type="ORF">EDC26_11467</name>
</gene>
<dbReference type="PROSITE" id="PS50828">
    <property type="entry name" value="SMR"/>
    <property type="match status" value="1"/>
</dbReference>
<accession>A0A4R3LVP7</accession>
<name>A0A4R3LVP7_9BURK</name>
<dbReference type="Pfam" id="PF01713">
    <property type="entry name" value="Smr"/>
    <property type="match status" value="1"/>
</dbReference>
<dbReference type="AlphaFoldDB" id="A0A4R3LVP7"/>
<organism evidence="3 4">
    <name type="scientific">Paralcaligenes ureilyticus</name>
    <dbReference type="NCBI Taxonomy" id="627131"/>
    <lineage>
        <taxon>Bacteria</taxon>
        <taxon>Pseudomonadati</taxon>
        <taxon>Pseudomonadota</taxon>
        <taxon>Betaproteobacteria</taxon>
        <taxon>Burkholderiales</taxon>
        <taxon>Alcaligenaceae</taxon>
        <taxon>Paralcaligenes</taxon>
    </lineage>
</organism>
<dbReference type="Proteomes" id="UP000295525">
    <property type="component" value="Unassembled WGS sequence"/>
</dbReference>
<keyword evidence="3" id="KW-0255">Endonuclease</keyword>
<dbReference type="EMBL" id="SMAJ01000014">
    <property type="protein sequence ID" value="TCT03759.1"/>
    <property type="molecule type" value="Genomic_DNA"/>
</dbReference>
<protein>
    <submittedName>
        <fullName evidence="3">DNA-nicking Smr family endonuclease</fullName>
    </submittedName>
</protein>
<feature type="region of interest" description="Disordered" evidence="1">
    <location>
        <begin position="1"/>
        <end position="47"/>
    </location>
</feature>
<dbReference type="RefSeq" id="WP_132584298.1">
    <property type="nucleotide sequence ID" value="NZ_SMAJ01000014.1"/>
</dbReference>
<dbReference type="Gene3D" id="3.30.1370.110">
    <property type="match status" value="1"/>
</dbReference>
<reference evidence="3 4" key="1">
    <citation type="submission" date="2019-03" db="EMBL/GenBank/DDBJ databases">
        <title>Genomic Encyclopedia of Type Strains, Phase IV (KMG-IV): sequencing the most valuable type-strain genomes for metagenomic binning, comparative biology and taxonomic classification.</title>
        <authorList>
            <person name="Goeker M."/>
        </authorList>
    </citation>
    <scope>NUCLEOTIDE SEQUENCE [LARGE SCALE GENOMIC DNA]</scope>
    <source>
        <strain evidence="3 4">DSM 24591</strain>
    </source>
</reference>
<comment type="caution">
    <text evidence="3">The sequence shown here is derived from an EMBL/GenBank/DDBJ whole genome shotgun (WGS) entry which is preliminary data.</text>
</comment>
<evidence type="ECO:0000256" key="1">
    <source>
        <dbReference type="SAM" id="MobiDB-lite"/>
    </source>
</evidence>
<dbReference type="PANTHER" id="PTHR35562">
    <property type="entry name" value="DNA ENDONUCLEASE SMRA-RELATED"/>
    <property type="match status" value="1"/>
</dbReference>
<keyword evidence="3" id="KW-0378">Hydrolase</keyword>
<dbReference type="GO" id="GO:0004519">
    <property type="term" value="F:endonuclease activity"/>
    <property type="evidence" value="ECO:0007669"/>
    <property type="project" value="UniProtKB-KW"/>
</dbReference>